<dbReference type="EMBL" id="HBGZ01031889">
    <property type="protein sequence ID" value="CAD9630248.1"/>
    <property type="molecule type" value="Transcribed_RNA"/>
</dbReference>
<dbReference type="PANTHER" id="PTHR12652">
    <property type="entry name" value="PEROXISOMAL BIOGENESIS FACTOR 11"/>
    <property type="match status" value="1"/>
</dbReference>
<evidence type="ECO:0000256" key="5">
    <source>
        <dbReference type="SAM" id="MobiDB-lite"/>
    </source>
</evidence>
<dbReference type="PANTHER" id="PTHR12652:SF50">
    <property type="entry name" value="PEROXIN 11"/>
    <property type="match status" value="1"/>
</dbReference>
<keyword evidence="1" id="KW-0962">Peroxisome biogenesis</keyword>
<dbReference type="GO" id="GO:0005778">
    <property type="term" value="C:peroxisomal membrane"/>
    <property type="evidence" value="ECO:0007669"/>
    <property type="project" value="UniProtKB-SubCell"/>
</dbReference>
<feature type="region of interest" description="Disordered" evidence="5">
    <location>
        <begin position="452"/>
        <end position="473"/>
    </location>
</feature>
<dbReference type="AlphaFoldDB" id="A0A7S2VGP3"/>
<feature type="compositionally biased region" description="Polar residues" evidence="5">
    <location>
        <begin position="275"/>
        <end position="289"/>
    </location>
</feature>
<keyword evidence="3" id="KW-0576">Peroxisome</keyword>
<sequence>MSPKQNGTVTPIKFNAGGNKKRPTQSNNNNDSNNTADPSTHNQSVSSDNSGSMKWIQTGLQKKQTPLNIKHWIATVLTLDGRDKFTKVLQYSCRLLGWYFAGLASRSSSSAFSSSIAGGGSSGGDGGMPPQQFYQALSTRFTSLYKSLVTSRKAFRMGRSVIEWDKIRSMGWGDYLGYLLCHPLEEGGANDAIKDVEEDCGGVGEGNRHSLGRYDTHPILEEDEELDDDDNSWNGDEKSAAVEEKKDDASTTHQPLSEKNKKVVSRPERPILPSRISSNIGWGPSNTTAAIEEDTSSSPSLPHHPLPPPRTVSEMGRQMYRPYPSQSSTSFGSYQQLKGTTTASMSTLSKQQTPPTPAWKLIGGTLKLVGLMGFWAFDNLSFLTSSGFLDPIASDSKSNATIRTKRKQRASEYAARCYFMGGLAGLYVNLRSFWIHRNGALVEARRRYHHHHDESTTTSSSNSSHDKDSDDSSINDALKKVEQKHFELFLALLKSTCDVTVFSNNPGIDLHLKLRGKKNHEGFHCLCGLISASTVLYSNFPNAE</sequence>
<keyword evidence="2" id="KW-0472">Membrane</keyword>
<evidence type="ECO:0000256" key="3">
    <source>
        <dbReference type="ARBA" id="ARBA00023140"/>
    </source>
</evidence>
<dbReference type="GO" id="GO:0016559">
    <property type="term" value="P:peroxisome fission"/>
    <property type="evidence" value="ECO:0007669"/>
    <property type="project" value="InterPro"/>
</dbReference>
<evidence type="ECO:0000256" key="4">
    <source>
        <dbReference type="ARBA" id="ARBA00046271"/>
    </source>
</evidence>
<dbReference type="InterPro" id="IPR008733">
    <property type="entry name" value="PEX11"/>
</dbReference>
<feature type="region of interest" description="Disordered" evidence="5">
    <location>
        <begin position="223"/>
        <end position="315"/>
    </location>
</feature>
<evidence type="ECO:0000256" key="1">
    <source>
        <dbReference type="ARBA" id="ARBA00022593"/>
    </source>
</evidence>
<evidence type="ECO:0000256" key="2">
    <source>
        <dbReference type="ARBA" id="ARBA00023136"/>
    </source>
</evidence>
<gene>
    <name evidence="6" type="ORF">SMAR0320_LOCUS22772</name>
</gene>
<name>A0A7S2VGP3_9STRA</name>
<feature type="region of interest" description="Disordered" evidence="5">
    <location>
        <begin position="1"/>
        <end position="52"/>
    </location>
</feature>
<feature type="compositionally biased region" description="Basic and acidic residues" evidence="5">
    <location>
        <begin position="235"/>
        <end position="269"/>
    </location>
</feature>
<accession>A0A7S2VGP3</accession>
<reference evidence="6" key="1">
    <citation type="submission" date="2021-01" db="EMBL/GenBank/DDBJ databases">
        <authorList>
            <person name="Corre E."/>
            <person name="Pelletier E."/>
            <person name="Niang G."/>
            <person name="Scheremetjew M."/>
            <person name="Finn R."/>
            <person name="Kale V."/>
            <person name="Holt S."/>
            <person name="Cochrane G."/>
            <person name="Meng A."/>
            <person name="Brown T."/>
            <person name="Cohen L."/>
        </authorList>
    </citation>
    <scope>NUCLEOTIDE SEQUENCE</scope>
    <source>
        <strain evidence="6">SM1012Den-03</strain>
    </source>
</reference>
<proteinExistence type="predicted"/>
<feature type="compositionally biased region" description="Polar residues" evidence="5">
    <location>
        <begin position="35"/>
        <end position="52"/>
    </location>
</feature>
<organism evidence="6">
    <name type="scientific">Skeletonema marinoi</name>
    <dbReference type="NCBI Taxonomy" id="267567"/>
    <lineage>
        <taxon>Eukaryota</taxon>
        <taxon>Sar</taxon>
        <taxon>Stramenopiles</taxon>
        <taxon>Ochrophyta</taxon>
        <taxon>Bacillariophyta</taxon>
        <taxon>Coscinodiscophyceae</taxon>
        <taxon>Thalassiosirophycidae</taxon>
        <taxon>Thalassiosirales</taxon>
        <taxon>Skeletonemataceae</taxon>
        <taxon>Skeletonema</taxon>
        <taxon>Skeletonema marinoi-dohrnii complex</taxon>
    </lineage>
</organism>
<comment type="subcellular location">
    <subcellularLocation>
        <location evidence="4">Peroxisome membrane</location>
    </subcellularLocation>
</comment>
<dbReference type="Pfam" id="PF05648">
    <property type="entry name" value="PEX11"/>
    <property type="match status" value="1"/>
</dbReference>
<evidence type="ECO:0000313" key="6">
    <source>
        <dbReference type="EMBL" id="CAD9630248.1"/>
    </source>
</evidence>
<protein>
    <submittedName>
        <fullName evidence="6">Uncharacterized protein</fullName>
    </submittedName>
</protein>